<dbReference type="GO" id="GO:0016020">
    <property type="term" value="C:membrane"/>
    <property type="evidence" value="ECO:0007669"/>
    <property type="project" value="UniProtKB-SubCell"/>
</dbReference>
<feature type="domain" description="TRC8-like N-terminal" evidence="6">
    <location>
        <begin position="27"/>
        <end position="120"/>
    </location>
</feature>
<evidence type="ECO:0000256" key="3">
    <source>
        <dbReference type="ARBA" id="ARBA00022989"/>
    </source>
</evidence>
<keyword evidence="2 5" id="KW-0812">Transmembrane</keyword>
<organism evidence="7 8">
    <name type="scientific">Oedothorax gibbosus</name>
    <dbReference type="NCBI Taxonomy" id="931172"/>
    <lineage>
        <taxon>Eukaryota</taxon>
        <taxon>Metazoa</taxon>
        <taxon>Ecdysozoa</taxon>
        <taxon>Arthropoda</taxon>
        <taxon>Chelicerata</taxon>
        <taxon>Arachnida</taxon>
        <taxon>Araneae</taxon>
        <taxon>Araneomorphae</taxon>
        <taxon>Entelegynae</taxon>
        <taxon>Araneoidea</taxon>
        <taxon>Linyphiidae</taxon>
        <taxon>Erigoninae</taxon>
        <taxon>Oedothorax</taxon>
    </lineage>
</organism>
<sequence length="147" mass="16574">MSVDGWLLCTKLLYFIWNIPKPSAIRSNLPSVQDVESLALTLAGVGVAVFIFFLKPTHLITFYLAIASLGVIGWSYVLNVEYVKYCSDLLRKHSKRRDFYSSGKIPRTHRWKAAALEMTLSCSSSHSNCEKLVSKETVVALKEFNLN</sequence>
<protein>
    <recommendedName>
        <fullName evidence="6">TRC8-like N-terminal domain-containing protein</fullName>
    </recommendedName>
</protein>
<name>A0AAV6VR90_9ARAC</name>
<evidence type="ECO:0000256" key="5">
    <source>
        <dbReference type="SAM" id="Phobius"/>
    </source>
</evidence>
<accession>A0AAV6VR90</accession>
<evidence type="ECO:0000259" key="6">
    <source>
        <dbReference type="Pfam" id="PF13705"/>
    </source>
</evidence>
<feature type="transmembrane region" description="Helical" evidence="5">
    <location>
        <begin position="35"/>
        <end position="54"/>
    </location>
</feature>
<dbReference type="AlphaFoldDB" id="A0AAV6VR90"/>
<dbReference type="Proteomes" id="UP000827092">
    <property type="component" value="Unassembled WGS sequence"/>
</dbReference>
<gene>
    <name evidence="7" type="ORF">JTE90_021521</name>
</gene>
<evidence type="ECO:0000256" key="2">
    <source>
        <dbReference type="ARBA" id="ARBA00022692"/>
    </source>
</evidence>
<keyword evidence="8" id="KW-1185">Reference proteome</keyword>
<proteinExistence type="predicted"/>
<keyword evidence="3 5" id="KW-1133">Transmembrane helix</keyword>
<evidence type="ECO:0000256" key="4">
    <source>
        <dbReference type="ARBA" id="ARBA00023136"/>
    </source>
</evidence>
<dbReference type="InterPro" id="IPR025754">
    <property type="entry name" value="TRC8_N_dom"/>
</dbReference>
<dbReference type="Pfam" id="PF13705">
    <property type="entry name" value="TRC8_N"/>
    <property type="match status" value="1"/>
</dbReference>
<keyword evidence="4 5" id="KW-0472">Membrane</keyword>
<dbReference type="EMBL" id="JAFNEN010000041">
    <property type="protein sequence ID" value="KAG8198264.1"/>
    <property type="molecule type" value="Genomic_DNA"/>
</dbReference>
<evidence type="ECO:0000313" key="8">
    <source>
        <dbReference type="Proteomes" id="UP000827092"/>
    </source>
</evidence>
<feature type="transmembrane region" description="Helical" evidence="5">
    <location>
        <begin position="60"/>
        <end position="83"/>
    </location>
</feature>
<comment type="subcellular location">
    <subcellularLocation>
        <location evidence="1">Membrane</location>
        <topology evidence="1">Multi-pass membrane protein</topology>
    </subcellularLocation>
</comment>
<reference evidence="7 8" key="1">
    <citation type="journal article" date="2022" name="Nat. Ecol. Evol.">
        <title>A masculinizing supergene underlies an exaggerated male reproductive morph in a spider.</title>
        <authorList>
            <person name="Hendrickx F."/>
            <person name="De Corte Z."/>
            <person name="Sonet G."/>
            <person name="Van Belleghem S.M."/>
            <person name="Kostlbacher S."/>
            <person name="Vangestel C."/>
        </authorList>
    </citation>
    <scope>NUCLEOTIDE SEQUENCE [LARGE SCALE GENOMIC DNA]</scope>
    <source>
        <strain evidence="7">W744_W776</strain>
    </source>
</reference>
<evidence type="ECO:0000313" key="7">
    <source>
        <dbReference type="EMBL" id="KAG8198264.1"/>
    </source>
</evidence>
<comment type="caution">
    <text evidence="7">The sequence shown here is derived from an EMBL/GenBank/DDBJ whole genome shotgun (WGS) entry which is preliminary data.</text>
</comment>
<evidence type="ECO:0000256" key="1">
    <source>
        <dbReference type="ARBA" id="ARBA00004141"/>
    </source>
</evidence>